<keyword evidence="2" id="KW-1185">Reference proteome</keyword>
<evidence type="ECO:0000313" key="2">
    <source>
        <dbReference type="Proteomes" id="UP000186601"/>
    </source>
</evidence>
<organism evidence="1 2">
    <name type="scientific">Hermanssonia centrifuga</name>
    <dbReference type="NCBI Taxonomy" id="98765"/>
    <lineage>
        <taxon>Eukaryota</taxon>
        <taxon>Fungi</taxon>
        <taxon>Dikarya</taxon>
        <taxon>Basidiomycota</taxon>
        <taxon>Agaricomycotina</taxon>
        <taxon>Agaricomycetes</taxon>
        <taxon>Polyporales</taxon>
        <taxon>Meruliaceae</taxon>
        <taxon>Hermanssonia</taxon>
    </lineage>
</organism>
<gene>
    <name evidence="1" type="ORF">PHLCEN_2v10040</name>
</gene>
<dbReference type="EMBL" id="MLYV02001014">
    <property type="protein sequence ID" value="PSR74192.1"/>
    <property type="molecule type" value="Genomic_DNA"/>
</dbReference>
<proteinExistence type="predicted"/>
<evidence type="ECO:0000313" key="1">
    <source>
        <dbReference type="EMBL" id="PSR74192.1"/>
    </source>
</evidence>
<sequence>MSTALQMARGNLELRPLVMEIVKQDIDTADYAKAFAAWSISISIGHNEPGLVEDAVKYVIFLVGVDKLFDANDAVNCTLDAVTGVWKIKAEKHGADVRVATECK</sequence>
<reference evidence="1 2" key="1">
    <citation type="submission" date="2018-02" db="EMBL/GenBank/DDBJ databases">
        <title>Genome sequence of the basidiomycete white-rot fungus Phlebia centrifuga.</title>
        <authorList>
            <person name="Granchi Z."/>
            <person name="Peng M."/>
            <person name="de Vries R.P."/>
            <person name="Hilden K."/>
            <person name="Makela M.R."/>
            <person name="Grigoriev I."/>
            <person name="Riley R."/>
        </authorList>
    </citation>
    <scope>NUCLEOTIDE SEQUENCE [LARGE SCALE GENOMIC DNA]</scope>
    <source>
        <strain evidence="1 2">FBCC195</strain>
    </source>
</reference>
<accession>A0A2R6NP50</accession>
<name>A0A2R6NP50_9APHY</name>
<protein>
    <submittedName>
        <fullName evidence="1">Uncharacterized protein</fullName>
    </submittedName>
</protein>
<dbReference type="Proteomes" id="UP000186601">
    <property type="component" value="Unassembled WGS sequence"/>
</dbReference>
<comment type="caution">
    <text evidence="1">The sequence shown here is derived from an EMBL/GenBank/DDBJ whole genome shotgun (WGS) entry which is preliminary data.</text>
</comment>
<dbReference type="OrthoDB" id="40048at2759"/>
<dbReference type="AlphaFoldDB" id="A0A2R6NP50"/>